<dbReference type="InParanoid" id="A2DKH4"/>
<protein>
    <submittedName>
        <fullName evidence="2">Surface antigen BspA-like</fullName>
    </submittedName>
</protein>
<feature type="chain" id="PRO_5002643056" evidence="1">
    <location>
        <begin position="18"/>
        <end position="892"/>
    </location>
</feature>
<organism evidence="2 3">
    <name type="scientific">Trichomonas vaginalis (strain ATCC PRA-98 / G3)</name>
    <dbReference type="NCBI Taxonomy" id="412133"/>
    <lineage>
        <taxon>Eukaryota</taxon>
        <taxon>Metamonada</taxon>
        <taxon>Parabasalia</taxon>
        <taxon>Trichomonadida</taxon>
        <taxon>Trichomonadidae</taxon>
        <taxon>Trichomonas</taxon>
    </lineage>
</organism>
<dbReference type="STRING" id="5722.A2DKH4"/>
<dbReference type="InterPro" id="IPR026906">
    <property type="entry name" value="LRR_5"/>
</dbReference>
<dbReference type="KEGG" id="tva:5464672"/>
<keyword evidence="3" id="KW-1185">Reference proteome</keyword>
<dbReference type="AlphaFoldDB" id="A2DKH4"/>
<evidence type="ECO:0000256" key="1">
    <source>
        <dbReference type="SAM" id="SignalP"/>
    </source>
</evidence>
<evidence type="ECO:0000313" key="2">
    <source>
        <dbReference type="EMBL" id="EAY19151.1"/>
    </source>
</evidence>
<dbReference type="PANTHER" id="PTHR45661">
    <property type="entry name" value="SURFACE ANTIGEN"/>
    <property type="match status" value="1"/>
</dbReference>
<dbReference type="VEuPathDB" id="TrichDB:TVAGG3_0996750"/>
<dbReference type="SMR" id="A2DKH4"/>
<evidence type="ECO:0000313" key="3">
    <source>
        <dbReference type="Proteomes" id="UP000001542"/>
    </source>
</evidence>
<dbReference type="RefSeq" id="XP_001580137.1">
    <property type="nucleotide sequence ID" value="XM_001580087.1"/>
</dbReference>
<reference evidence="2" key="2">
    <citation type="journal article" date="2007" name="Science">
        <title>Draft genome sequence of the sexually transmitted pathogen Trichomonas vaginalis.</title>
        <authorList>
            <person name="Carlton J.M."/>
            <person name="Hirt R.P."/>
            <person name="Silva J.C."/>
            <person name="Delcher A.L."/>
            <person name="Schatz M."/>
            <person name="Zhao Q."/>
            <person name="Wortman J.R."/>
            <person name="Bidwell S.L."/>
            <person name="Alsmark U.C.M."/>
            <person name="Besteiro S."/>
            <person name="Sicheritz-Ponten T."/>
            <person name="Noel C.J."/>
            <person name="Dacks J.B."/>
            <person name="Foster P.G."/>
            <person name="Simillion C."/>
            <person name="Van de Peer Y."/>
            <person name="Miranda-Saavedra D."/>
            <person name="Barton G.J."/>
            <person name="Westrop G.D."/>
            <person name="Mueller S."/>
            <person name="Dessi D."/>
            <person name="Fiori P.L."/>
            <person name="Ren Q."/>
            <person name="Paulsen I."/>
            <person name="Zhang H."/>
            <person name="Bastida-Corcuera F.D."/>
            <person name="Simoes-Barbosa A."/>
            <person name="Brown M.T."/>
            <person name="Hayes R.D."/>
            <person name="Mukherjee M."/>
            <person name="Okumura C.Y."/>
            <person name="Schneider R."/>
            <person name="Smith A.J."/>
            <person name="Vanacova S."/>
            <person name="Villalvazo M."/>
            <person name="Haas B.J."/>
            <person name="Pertea M."/>
            <person name="Feldblyum T.V."/>
            <person name="Utterback T.R."/>
            <person name="Shu C.L."/>
            <person name="Osoegawa K."/>
            <person name="de Jong P.J."/>
            <person name="Hrdy I."/>
            <person name="Horvathova L."/>
            <person name="Zubacova Z."/>
            <person name="Dolezal P."/>
            <person name="Malik S.B."/>
            <person name="Logsdon J.M. Jr."/>
            <person name="Henze K."/>
            <person name="Gupta A."/>
            <person name="Wang C.C."/>
            <person name="Dunne R.L."/>
            <person name="Upcroft J.A."/>
            <person name="Upcroft P."/>
            <person name="White O."/>
            <person name="Salzberg S.L."/>
            <person name="Tang P."/>
            <person name="Chiu C.-H."/>
            <person name="Lee Y.-S."/>
            <person name="Embley T.M."/>
            <person name="Coombs G.H."/>
            <person name="Mottram J.C."/>
            <person name="Tachezy J."/>
            <person name="Fraser-Liggett C.M."/>
            <person name="Johnson P.J."/>
        </authorList>
    </citation>
    <scope>NUCLEOTIDE SEQUENCE [LARGE SCALE GENOMIC DNA]</scope>
    <source>
        <strain evidence="2">G3</strain>
    </source>
</reference>
<dbReference type="PANTHER" id="PTHR45661:SF3">
    <property type="entry name" value="IG-LIKE DOMAIN-CONTAINING PROTEIN"/>
    <property type="match status" value="1"/>
</dbReference>
<keyword evidence="1" id="KW-0732">Signal</keyword>
<reference evidence="2" key="1">
    <citation type="submission" date="2006-10" db="EMBL/GenBank/DDBJ databases">
        <authorList>
            <person name="Amadeo P."/>
            <person name="Zhao Q."/>
            <person name="Wortman J."/>
            <person name="Fraser-Liggett C."/>
            <person name="Carlton J."/>
        </authorList>
    </citation>
    <scope>NUCLEOTIDE SEQUENCE</scope>
    <source>
        <strain evidence="2">G3</strain>
    </source>
</reference>
<feature type="signal peptide" evidence="1">
    <location>
        <begin position="1"/>
        <end position="17"/>
    </location>
</feature>
<dbReference type="Gene3D" id="3.80.10.10">
    <property type="entry name" value="Ribonuclease Inhibitor"/>
    <property type="match status" value="3"/>
</dbReference>
<dbReference type="InterPro" id="IPR032675">
    <property type="entry name" value="LRR_dom_sf"/>
</dbReference>
<dbReference type="VEuPathDB" id="TrichDB:TVAG_190460"/>
<gene>
    <name evidence="2" type="ORF">TVAG_190460</name>
</gene>
<accession>A2DKH4</accession>
<dbReference type="InterPro" id="IPR053139">
    <property type="entry name" value="Surface_bspA-like"/>
</dbReference>
<name>A2DKH4_TRIV3</name>
<dbReference type="Pfam" id="PF13306">
    <property type="entry name" value="LRR_5"/>
    <property type="match status" value="6"/>
</dbReference>
<proteinExistence type="predicted"/>
<sequence length="892" mass="100068">MIVLIIAILLSYKDINSSCYSSDLKTLNKVTDSSPDLRISATCEIISNNCFKNLKTLNSFSFGENPNLTTIGQNSFKDCINLKIVNLSSCTKLTTISFNAFSDCSNVTEVLLPEGLKEIQNSAFSSNSIISITIPSTVETIGSNAFSSCSKLESVIFQEGSNLTSLENSVFSGTNITSFEIPQNVNQIDLKAFDESKLTNITVNLSNNYFTIEDSILFSKNKSILYFSCNKSIETFEIPASVTILTEYCFSRLSSLKSFSFGENPNLTIIGKESFKDCINLEIINLSSCTKLTTIFNDAFSGCSKVTEILLPKGLKVIQNYAFRINSLVTTVRIPSSVEKLNDGAFEDCSNLTNIIFEEGSNLTSLEDFIFSGTEITSFEIPQNVKEIKVDAFSASKITHITIKSSNPYFSIENNTLFSKNKSILYFVLNKSLENFEIPDSVTTLGEKCFNGLKFFSITIPSNVKRIENYAFNNCNNLINVTFLGSLEFIGNDIFYNCKNLELITFPNSSMIVNGNLFISSNNKKAAMSFTHKTLFSSDAIQRIIKVSVSYLNEHDLIITTNALIMKSNQTIIYEYWGYNISDITIPNTVKNIKSNSFENSTISSINFDQNSQPSVIEDYAFRNCTNLKAIEFSSSNSITLGKSTFENCINLEKAINILNISDHCFSECTNLRQVTIREDAKYIGFKSFENCISLKSISIPSTVETISEYSFLNCNNLESITFSEQNNLTTFEINSISECKSLQNISNFKSNKYKCIDNTLYSINDTKLDLIYHLSQSKDSVLVINCSVIRKYSFNNSNTIVNISILSNTVSLIESYSFNNCLNLKYINFPLCVETIGRNAFNECISILCPQHIENKTTIYFQMIIDSGIKVCLRSQNFDEQIIFSKRFIRR</sequence>
<dbReference type="SUPFAM" id="SSF52058">
    <property type="entry name" value="L domain-like"/>
    <property type="match status" value="3"/>
</dbReference>
<dbReference type="EMBL" id="DS113211">
    <property type="protein sequence ID" value="EAY19151.1"/>
    <property type="molecule type" value="Genomic_DNA"/>
</dbReference>
<dbReference type="Proteomes" id="UP000001542">
    <property type="component" value="Unassembled WGS sequence"/>
</dbReference>